<dbReference type="NCBIfam" id="TIGR04088">
    <property type="entry name" value="cognate_SipW"/>
    <property type="match status" value="1"/>
</dbReference>
<feature type="transmembrane region" description="Helical" evidence="1">
    <location>
        <begin position="20"/>
        <end position="41"/>
    </location>
</feature>
<reference evidence="3" key="1">
    <citation type="journal article" date="2019" name="Int. J. Syst. Evol. Microbiol.">
        <title>The Global Catalogue of Microorganisms (GCM) 10K type strain sequencing project: providing services to taxonomists for standard genome sequencing and annotation.</title>
        <authorList>
            <consortium name="The Broad Institute Genomics Platform"/>
            <consortium name="The Broad Institute Genome Sequencing Center for Infectious Disease"/>
            <person name="Wu L."/>
            <person name="Ma J."/>
        </authorList>
    </citation>
    <scope>NUCLEOTIDE SEQUENCE [LARGE SCALE GENOMIC DNA]</scope>
    <source>
        <strain evidence="3">TISTR 932</strain>
    </source>
</reference>
<name>A0ABW5TLD1_9ENTE</name>
<comment type="caution">
    <text evidence="2">The sequence shown here is derived from an EMBL/GenBank/DDBJ whole genome shotgun (WGS) entry which is preliminary data.</text>
</comment>
<proteinExistence type="predicted"/>
<evidence type="ECO:0000256" key="1">
    <source>
        <dbReference type="SAM" id="Phobius"/>
    </source>
</evidence>
<gene>
    <name evidence="2" type="ORF">ACFSR0_11290</name>
</gene>
<keyword evidence="1" id="KW-0812">Transmembrane</keyword>
<dbReference type="Proteomes" id="UP001597427">
    <property type="component" value="Unassembled WGS sequence"/>
</dbReference>
<keyword evidence="3" id="KW-1185">Reference proteome</keyword>
<evidence type="ECO:0000313" key="3">
    <source>
        <dbReference type="Proteomes" id="UP001597427"/>
    </source>
</evidence>
<evidence type="ECO:0000313" key="2">
    <source>
        <dbReference type="EMBL" id="MFD2729957.1"/>
    </source>
</evidence>
<dbReference type="InterPro" id="IPR023833">
    <property type="entry name" value="Signal_pept_SipW-depend-type"/>
</dbReference>
<organism evidence="2 3">
    <name type="scientific">Enterococcus camelliae</name>
    <dbReference type="NCBI Taxonomy" id="453959"/>
    <lineage>
        <taxon>Bacteria</taxon>
        <taxon>Bacillati</taxon>
        <taxon>Bacillota</taxon>
        <taxon>Bacilli</taxon>
        <taxon>Lactobacillales</taxon>
        <taxon>Enterococcaceae</taxon>
        <taxon>Enterococcus</taxon>
    </lineage>
</organism>
<dbReference type="RefSeq" id="WP_379982785.1">
    <property type="nucleotide sequence ID" value="NZ_JBHUMO010000072.1"/>
</dbReference>
<dbReference type="EMBL" id="JBHUMO010000072">
    <property type="protein sequence ID" value="MFD2729957.1"/>
    <property type="molecule type" value="Genomic_DNA"/>
</dbReference>
<keyword evidence="1" id="KW-1133">Transmembrane helix</keyword>
<protein>
    <submittedName>
        <fullName evidence="2">SipW-dependent-type signal peptide-containing protein</fullName>
    </submittedName>
</protein>
<keyword evidence="1" id="KW-0472">Membrane</keyword>
<accession>A0ABW5TLD1</accession>
<sequence>MFNKSEQKSQKDTNRKNRKYSILLLALLFIGVATYGTYAYFTDSKSVDGQLALTKGQVSLGEEHSDWTYKGNTGSGDDYASLKTDNKPLSLKNDNISAQTGSSFSDVLPGDTFKTTITVSYTGSVDATGTIALNTNGISKAIDYVVLFNNGGENEQLSSATETINFSANDESTKKLTFTLIVHVPYNSLAENFAAEGRNNGSTNTFLDSLTDAITVNVQQKLASNN</sequence>